<feature type="transmembrane region" description="Helical" evidence="1">
    <location>
        <begin position="349"/>
        <end position="369"/>
    </location>
</feature>
<dbReference type="Proteomes" id="UP001596084">
    <property type="component" value="Unassembled WGS sequence"/>
</dbReference>
<comment type="caution">
    <text evidence="2">The sequence shown here is derived from an EMBL/GenBank/DDBJ whole genome shotgun (WGS) entry which is preliminary data.</text>
</comment>
<gene>
    <name evidence="2" type="ORF">ACFPP7_06625</name>
</gene>
<proteinExistence type="predicted"/>
<protein>
    <recommendedName>
        <fullName evidence="4">Glycosyltransferase RgtA/B/C/D-like domain-containing protein</fullName>
    </recommendedName>
</protein>
<evidence type="ECO:0000313" key="3">
    <source>
        <dbReference type="Proteomes" id="UP001596084"/>
    </source>
</evidence>
<feature type="transmembrane region" description="Helical" evidence="1">
    <location>
        <begin position="376"/>
        <end position="394"/>
    </location>
</feature>
<feature type="transmembrane region" description="Helical" evidence="1">
    <location>
        <begin position="22"/>
        <end position="40"/>
    </location>
</feature>
<keyword evidence="3" id="KW-1185">Reference proteome</keyword>
<feature type="transmembrane region" description="Helical" evidence="1">
    <location>
        <begin position="223"/>
        <end position="243"/>
    </location>
</feature>
<reference evidence="3" key="1">
    <citation type="journal article" date="2019" name="Int. J. Syst. Evol. Microbiol.">
        <title>The Global Catalogue of Microorganisms (GCM) 10K type strain sequencing project: providing services to taxonomists for standard genome sequencing and annotation.</title>
        <authorList>
            <consortium name="The Broad Institute Genomics Platform"/>
            <consortium name="The Broad Institute Genome Sequencing Center for Infectious Disease"/>
            <person name="Wu L."/>
            <person name="Ma J."/>
        </authorList>
    </citation>
    <scope>NUCLEOTIDE SEQUENCE [LARGE SCALE GENOMIC DNA]</scope>
    <source>
        <strain evidence="3">CGMCC 4.7277</strain>
    </source>
</reference>
<feature type="transmembrane region" description="Helical" evidence="1">
    <location>
        <begin position="52"/>
        <end position="74"/>
    </location>
</feature>
<evidence type="ECO:0000313" key="2">
    <source>
        <dbReference type="EMBL" id="MFC5520589.1"/>
    </source>
</evidence>
<evidence type="ECO:0000256" key="1">
    <source>
        <dbReference type="SAM" id="Phobius"/>
    </source>
</evidence>
<feature type="transmembrane region" description="Helical" evidence="1">
    <location>
        <begin position="194"/>
        <end position="211"/>
    </location>
</feature>
<dbReference type="EMBL" id="JBHSMX010000011">
    <property type="protein sequence ID" value="MFC5520589.1"/>
    <property type="molecule type" value="Genomic_DNA"/>
</dbReference>
<keyword evidence="1" id="KW-0472">Membrane</keyword>
<feature type="transmembrane region" description="Helical" evidence="1">
    <location>
        <begin position="310"/>
        <end position="329"/>
    </location>
</feature>
<feature type="transmembrane region" description="Helical" evidence="1">
    <location>
        <begin position="94"/>
        <end position="116"/>
    </location>
</feature>
<organism evidence="2 3">
    <name type="scientific">Polaromonas jejuensis</name>
    <dbReference type="NCBI Taxonomy" id="457502"/>
    <lineage>
        <taxon>Bacteria</taxon>
        <taxon>Pseudomonadati</taxon>
        <taxon>Pseudomonadota</taxon>
        <taxon>Betaproteobacteria</taxon>
        <taxon>Burkholderiales</taxon>
        <taxon>Comamonadaceae</taxon>
        <taxon>Polaromonas</taxon>
    </lineage>
</organism>
<accession>A0ABW0Q6U5</accession>
<feature type="transmembrane region" description="Helical" evidence="1">
    <location>
        <begin position="276"/>
        <end position="298"/>
    </location>
</feature>
<keyword evidence="1" id="KW-1133">Transmembrane helix</keyword>
<dbReference type="RefSeq" id="WP_068831292.1">
    <property type="nucleotide sequence ID" value="NZ_JBHSMX010000011.1"/>
</dbReference>
<keyword evidence="1" id="KW-0812">Transmembrane</keyword>
<sequence>MKAQGDRFTAIPFLSVEIIERIARTGILLCPFLVIAYCVWTLDRGFEITDEAYYLLLAMHAGSVKLFISAQQWITAGLWQLTGSLATFRAAGLASLLVSSALLGLGVFSICLRFGLVTDHFELKWVVLAGSVVGAMLYASTINLSPSYNLLASTGAYAAAGMALLASNRSSILQKYALLTMAGCAIGAETLCKPSAGVATLALLVLWVSIFECSRFDKRFGPVALVFGAITFAGIVLLVNTTISDATQGVEQGMQIFRMVQVEAVEARLIRYFIEFLGYFLTTLRAFAVPIVAMTIYAMTRRPIFAQCGLVTLVATLIFGNLHAGLPTLSTFNATSGSYLFGGFNRYDAQIVAIFSMLLMMLIVTIPVWSKNRNTFALFIGLFLLPYSVGIGTGNALFTQVIDSLAPWGALIAVLVVARQPDHVNKIPSSLIGSCFMVTIALQIVTSNFRPYNLSLPLTRQDQATTVGQLGEVKVDAGTYKFLAEMKAAAKVCEIAPGAPFFGLYNIPGVALALQATPVLTPWINNRAQAEFVIERVRSEDLHSAVVAFQMKGRDFFPPIPQQMAAFPLGYRYCGMATYPYMHQRIQIWKVQTQ</sequence>
<name>A0ABW0Q6U5_9BURK</name>
<evidence type="ECO:0008006" key="4">
    <source>
        <dbReference type="Google" id="ProtNLM"/>
    </source>
</evidence>
<feature type="transmembrane region" description="Helical" evidence="1">
    <location>
        <begin position="123"/>
        <end position="142"/>
    </location>
</feature>